<name>A0A0R1K800_9LACO</name>
<gene>
    <name evidence="2" type="ORF">FD03_GL000597</name>
</gene>
<dbReference type="EMBL" id="AZDZ01000014">
    <property type="protein sequence ID" value="KRK79467.1"/>
    <property type="molecule type" value="Genomic_DNA"/>
</dbReference>
<dbReference type="AlphaFoldDB" id="A0A0R1K800"/>
<dbReference type="Proteomes" id="UP000051248">
    <property type="component" value="Unassembled WGS sequence"/>
</dbReference>
<keyword evidence="1" id="KW-0472">Membrane</keyword>
<organism evidence="2 3">
    <name type="scientific">Companilactobacillus nodensis DSM 19682 = JCM 14932 = NBRC 107160</name>
    <dbReference type="NCBI Taxonomy" id="1423775"/>
    <lineage>
        <taxon>Bacteria</taxon>
        <taxon>Bacillati</taxon>
        <taxon>Bacillota</taxon>
        <taxon>Bacilli</taxon>
        <taxon>Lactobacillales</taxon>
        <taxon>Lactobacillaceae</taxon>
        <taxon>Companilactobacillus</taxon>
    </lineage>
</organism>
<dbReference type="STRING" id="1423775.FD03_GL000597"/>
<feature type="transmembrane region" description="Helical" evidence="1">
    <location>
        <begin position="6"/>
        <end position="25"/>
    </location>
</feature>
<evidence type="ECO:0000313" key="2">
    <source>
        <dbReference type="EMBL" id="KRK79467.1"/>
    </source>
</evidence>
<comment type="caution">
    <text evidence="2">The sequence shown here is derived from an EMBL/GenBank/DDBJ whole genome shotgun (WGS) entry which is preliminary data.</text>
</comment>
<evidence type="ECO:0000313" key="3">
    <source>
        <dbReference type="Proteomes" id="UP000051248"/>
    </source>
</evidence>
<sequence length="122" mass="13409">MGDLIASIAGLIGIFLIIVIVSIPVKNSSKGGITTSKRTAEWPLPLHYNFDYGIKSEGCDYCKSGKDLLSNVHTLYDEPELYDRGQIGASVNIMDKKLMLDDCDFGTCVTNIKFCPKCGRKL</sequence>
<protein>
    <submittedName>
        <fullName evidence="2">Uncharacterized protein</fullName>
    </submittedName>
</protein>
<evidence type="ECO:0000256" key="1">
    <source>
        <dbReference type="SAM" id="Phobius"/>
    </source>
</evidence>
<dbReference type="PATRIC" id="fig|1423775.4.peg.609"/>
<reference evidence="2 3" key="1">
    <citation type="journal article" date="2015" name="Genome Announc.">
        <title>Expanding the biotechnology potential of lactobacilli through comparative genomics of 213 strains and associated genera.</title>
        <authorList>
            <person name="Sun Z."/>
            <person name="Harris H.M."/>
            <person name="McCann A."/>
            <person name="Guo C."/>
            <person name="Argimon S."/>
            <person name="Zhang W."/>
            <person name="Yang X."/>
            <person name="Jeffery I.B."/>
            <person name="Cooney J.C."/>
            <person name="Kagawa T.F."/>
            <person name="Liu W."/>
            <person name="Song Y."/>
            <person name="Salvetti E."/>
            <person name="Wrobel A."/>
            <person name="Rasinkangas P."/>
            <person name="Parkhill J."/>
            <person name="Rea M.C."/>
            <person name="O'Sullivan O."/>
            <person name="Ritari J."/>
            <person name="Douillard F.P."/>
            <person name="Paul Ross R."/>
            <person name="Yang R."/>
            <person name="Briner A.E."/>
            <person name="Felis G.E."/>
            <person name="de Vos W.M."/>
            <person name="Barrangou R."/>
            <person name="Klaenhammer T.R."/>
            <person name="Caufield P.W."/>
            <person name="Cui Y."/>
            <person name="Zhang H."/>
            <person name="O'Toole P.W."/>
        </authorList>
    </citation>
    <scope>NUCLEOTIDE SEQUENCE [LARGE SCALE GENOMIC DNA]</scope>
    <source>
        <strain evidence="2 3">DSM 19682</strain>
    </source>
</reference>
<dbReference type="RefSeq" id="WP_025024381.1">
    <property type="nucleotide sequence ID" value="NZ_AZDZ01000014.1"/>
</dbReference>
<keyword evidence="3" id="KW-1185">Reference proteome</keyword>
<keyword evidence="1" id="KW-0812">Transmembrane</keyword>
<proteinExistence type="predicted"/>
<accession>A0A0R1K800</accession>
<keyword evidence="1" id="KW-1133">Transmembrane helix</keyword>